<dbReference type="PANTHER" id="PTHR37716:SF1">
    <property type="entry name" value="OS07G0568900 PROTEIN"/>
    <property type="match status" value="1"/>
</dbReference>
<dbReference type="GO" id="GO:0009535">
    <property type="term" value="C:chloroplast thylakoid membrane"/>
    <property type="evidence" value="ECO:0007669"/>
    <property type="project" value="TreeGrafter"/>
</dbReference>
<evidence type="ECO:0000256" key="2">
    <source>
        <dbReference type="SAM" id="Phobius"/>
    </source>
</evidence>
<keyword evidence="4" id="KW-1185">Reference proteome</keyword>
<dbReference type="AlphaFoldDB" id="A0AAE1JQZ1"/>
<feature type="transmembrane region" description="Helical" evidence="2">
    <location>
        <begin position="123"/>
        <end position="146"/>
    </location>
</feature>
<keyword evidence="2" id="KW-0472">Membrane</keyword>
<dbReference type="EMBL" id="JAWXYG010000004">
    <property type="protein sequence ID" value="KAK4275235.1"/>
    <property type="molecule type" value="Genomic_DNA"/>
</dbReference>
<feature type="compositionally biased region" description="Basic and acidic residues" evidence="1">
    <location>
        <begin position="50"/>
        <end position="63"/>
    </location>
</feature>
<keyword evidence="2" id="KW-1133">Transmembrane helix</keyword>
<evidence type="ECO:0000256" key="1">
    <source>
        <dbReference type="SAM" id="MobiDB-lite"/>
    </source>
</evidence>
<evidence type="ECO:0000313" key="3">
    <source>
        <dbReference type="EMBL" id="KAK4275235.1"/>
    </source>
</evidence>
<reference evidence="3" key="1">
    <citation type="submission" date="2023-10" db="EMBL/GenBank/DDBJ databases">
        <title>Chromosome-level genome of the transformable northern wattle, Acacia crassicarpa.</title>
        <authorList>
            <person name="Massaro I."/>
            <person name="Sinha N.R."/>
            <person name="Poethig S."/>
            <person name="Leichty A.R."/>
        </authorList>
    </citation>
    <scope>NUCLEOTIDE SEQUENCE</scope>
    <source>
        <strain evidence="3">Acra3RX</strain>
        <tissue evidence="3">Leaf</tissue>
    </source>
</reference>
<sequence length="154" mass="17577">MTSMNLVSFHTHPPLVLFRKIRPLDLKESKLLNRNPSSSSSSCCRVQAISKEKEDSESQEYEIDRDKAREALQKLDQQLQSLSTKQVSSPKLKASDVKFEEAERVEYSNLNMRAKEFEISDSFLGYTAVVLVLFTIFYNFLFYTVIAPSIDGAP</sequence>
<dbReference type="PANTHER" id="PTHR37716">
    <property type="entry name" value="OS07G0568900 PROTEIN"/>
    <property type="match status" value="1"/>
</dbReference>
<keyword evidence="2" id="KW-0812">Transmembrane</keyword>
<feature type="region of interest" description="Disordered" evidence="1">
    <location>
        <begin position="31"/>
        <end position="63"/>
    </location>
</feature>
<evidence type="ECO:0000313" key="4">
    <source>
        <dbReference type="Proteomes" id="UP001293593"/>
    </source>
</evidence>
<dbReference type="Proteomes" id="UP001293593">
    <property type="component" value="Unassembled WGS sequence"/>
</dbReference>
<proteinExistence type="predicted"/>
<comment type="caution">
    <text evidence="3">The sequence shown here is derived from an EMBL/GenBank/DDBJ whole genome shotgun (WGS) entry which is preliminary data.</text>
</comment>
<organism evidence="3 4">
    <name type="scientific">Acacia crassicarpa</name>
    <name type="common">northern wattle</name>
    <dbReference type="NCBI Taxonomy" id="499986"/>
    <lineage>
        <taxon>Eukaryota</taxon>
        <taxon>Viridiplantae</taxon>
        <taxon>Streptophyta</taxon>
        <taxon>Embryophyta</taxon>
        <taxon>Tracheophyta</taxon>
        <taxon>Spermatophyta</taxon>
        <taxon>Magnoliopsida</taxon>
        <taxon>eudicotyledons</taxon>
        <taxon>Gunneridae</taxon>
        <taxon>Pentapetalae</taxon>
        <taxon>rosids</taxon>
        <taxon>fabids</taxon>
        <taxon>Fabales</taxon>
        <taxon>Fabaceae</taxon>
        <taxon>Caesalpinioideae</taxon>
        <taxon>mimosoid clade</taxon>
        <taxon>Acacieae</taxon>
        <taxon>Acacia</taxon>
    </lineage>
</organism>
<gene>
    <name evidence="3" type="ORF">QN277_018352</name>
</gene>
<name>A0AAE1JQZ1_9FABA</name>
<protein>
    <submittedName>
        <fullName evidence="3">Uncharacterized protein</fullName>
    </submittedName>
</protein>
<accession>A0AAE1JQZ1</accession>